<organism evidence="15 16">
    <name type="scientific">Candidatus Chloroploca mongolica</name>
    <dbReference type="NCBI Taxonomy" id="2528176"/>
    <lineage>
        <taxon>Bacteria</taxon>
        <taxon>Bacillati</taxon>
        <taxon>Chloroflexota</taxon>
        <taxon>Chloroflexia</taxon>
        <taxon>Chloroflexales</taxon>
        <taxon>Chloroflexineae</taxon>
        <taxon>Oscillochloridaceae</taxon>
        <taxon>Candidatus Chloroploca</taxon>
    </lineage>
</organism>
<evidence type="ECO:0000256" key="6">
    <source>
        <dbReference type="ARBA" id="ARBA00022723"/>
    </source>
</evidence>
<evidence type="ECO:0000313" key="16">
    <source>
        <dbReference type="Proteomes" id="UP001193081"/>
    </source>
</evidence>
<comment type="catalytic activity">
    <reaction evidence="11 12">
        <text>cytidine + H2O + H(+) = uridine + NH4(+)</text>
        <dbReference type="Rhea" id="RHEA:16069"/>
        <dbReference type="ChEBI" id="CHEBI:15377"/>
        <dbReference type="ChEBI" id="CHEBI:15378"/>
        <dbReference type="ChEBI" id="CHEBI:16704"/>
        <dbReference type="ChEBI" id="CHEBI:17562"/>
        <dbReference type="ChEBI" id="CHEBI:28938"/>
        <dbReference type="EC" id="3.5.4.5"/>
    </reaction>
</comment>
<evidence type="ECO:0000256" key="1">
    <source>
        <dbReference type="ARBA" id="ARBA00001947"/>
    </source>
</evidence>
<evidence type="ECO:0000256" key="7">
    <source>
        <dbReference type="ARBA" id="ARBA00022801"/>
    </source>
</evidence>
<reference evidence="15 16" key="1">
    <citation type="submission" date="2021-03" db="EMBL/GenBank/DDBJ databases">
        <authorList>
            <person name="Grouzdev D.S."/>
        </authorList>
    </citation>
    <scope>NUCLEOTIDE SEQUENCE [LARGE SCALE GENOMIC DNA]</scope>
    <source>
        <strain evidence="15 16">M50-1</strain>
    </source>
</reference>
<dbReference type="PANTHER" id="PTHR11644:SF2">
    <property type="entry name" value="CYTIDINE DEAMINASE"/>
    <property type="match status" value="1"/>
</dbReference>
<evidence type="ECO:0000256" key="5">
    <source>
        <dbReference type="ARBA" id="ARBA00018266"/>
    </source>
</evidence>
<dbReference type="InterPro" id="IPR002125">
    <property type="entry name" value="CMP_dCMP_dom"/>
</dbReference>
<dbReference type="PROSITE" id="PS00903">
    <property type="entry name" value="CYT_DCMP_DEAMINASES_1"/>
    <property type="match status" value="1"/>
</dbReference>
<dbReference type="InterPro" id="IPR050202">
    <property type="entry name" value="Cyt/Deoxycyt_deaminase"/>
</dbReference>
<dbReference type="InterPro" id="IPR006262">
    <property type="entry name" value="Cyt_deam_tetra"/>
</dbReference>
<evidence type="ECO:0000256" key="10">
    <source>
        <dbReference type="ARBA" id="ARBA00049252"/>
    </source>
</evidence>
<evidence type="ECO:0000256" key="2">
    <source>
        <dbReference type="ARBA" id="ARBA00003949"/>
    </source>
</evidence>
<dbReference type="Gene3D" id="3.40.140.10">
    <property type="entry name" value="Cytidine Deaminase, domain 2"/>
    <property type="match status" value="1"/>
</dbReference>
<dbReference type="Pfam" id="PF00383">
    <property type="entry name" value="dCMP_cyt_deam_1"/>
    <property type="match status" value="1"/>
</dbReference>
<comment type="cofactor">
    <cofactor evidence="1 12">
        <name>Zn(2+)</name>
        <dbReference type="ChEBI" id="CHEBI:29105"/>
    </cofactor>
</comment>
<dbReference type="SUPFAM" id="SSF53927">
    <property type="entry name" value="Cytidine deaminase-like"/>
    <property type="match status" value="1"/>
</dbReference>
<dbReference type="RefSeq" id="WP_135478341.1">
    <property type="nucleotide sequence ID" value="NZ_SIJK02000018.1"/>
</dbReference>
<accession>A0ABS4DA65</accession>
<evidence type="ECO:0000256" key="3">
    <source>
        <dbReference type="ARBA" id="ARBA00006576"/>
    </source>
</evidence>
<dbReference type="InterPro" id="IPR016192">
    <property type="entry name" value="APOBEC/CMP_deaminase_Zn-bd"/>
</dbReference>
<proteinExistence type="inferred from homology"/>
<dbReference type="Proteomes" id="UP001193081">
    <property type="component" value="Unassembled WGS sequence"/>
</dbReference>
<keyword evidence="6 12" id="KW-0479">Metal-binding</keyword>
<evidence type="ECO:0000256" key="11">
    <source>
        <dbReference type="ARBA" id="ARBA00049558"/>
    </source>
</evidence>
<comment type="function">
    <text evidence="2 12">This enzyme scavenges exogenous and endogenous cytidine and 2'-deoxycytidine for UMP synthesis.</text>
</comment>
<feature type="region of interest" description="Disordered" evidence="13">
    <location>
        <begin position="117"/>
        <end position="137"/>
    </location>
</feature>
<comment type="similarity">
    <text evidence="3 12">Belongs to the cytidine and deoxycytidylate deaminase family.</text>
</comment>
<evidence type="ECO:0000313" key="15">
    <source>
        <dbReference type="EMBL" id="MBP1466341.1"/>
    </source>
</evidence>
<dbReference type="EMBL" id="SIJK02000018">
    <property type="protein sequence ID" value="MBP1466341.1"/>
    <property type="molecule type" value="Genomic_DNA"/>
</dbReference>
<keyword evidence="8 12" id="KW-0862">Zinc</keyword>
<dbReference type="NCBIfam" id="TIGR01354">
    <property type="entry name" value="cyt_deam_tetra"/>
    <property type="match status" value="1"/>
</dbReference>
<evidence type="ECO:0000256" key="8">
    <source>
        <dbReference type="ARBA" id="ARBA00022833"/>
    </source>
</evidence>
<dbReference type="PROSITE" id="PS51747">
    <property type="entry name" value="CYT_DCMP_DEAMINASES_2"/>
    <property type="match status" value="1"/>
</dbReference>
<dbReference type="PANTHER" id="PTHR11644">
    <property type="entry name" value="CYTIDINE DEAMINASE"/>
    <property type="match status" value="1"/>
</dbReference>
<evidence type="ECO:0000259" key="14">
    <source>
        <dbReference type="PROSITE" id="PS51747"/>
    </source>
</evidence>
<dbReference type="InterPro" id="IPR016193">
    <property type="entry name" value="Cytidine_deaminase-like"/>
</dbReference>
<evidence type="ECO:0000256" key="12">
    <source>
        <dbReference type="RuleBase" id="RU364006"/>
    </source>
</evidence>
<keyword evidence="7 12" id="KW-0378">Hydrolase</keyword>
<comment type="caution">
    <text evidence="15">The sequence shown here is derived from an EMBL/GenBank/DDBJ whole genome shotgun (WGS) entry which is preliminary data.</text>
</comment>
<keyword evidence="16" id="KW-1185">Reference proteome</keyword>
<sequence>MTLVDYEALATAAQNARNLAYAPYSRFQVGAAVLTASGKIFCGGNIENAAYPLTMCAERVAIYSAYAAGEREILALAVVTATDDVASPCGACRQVMIELAPQCEVLLLNLQGDERRTSPHELLPHSFGPSQLDEANR</sequence>
<comment type="catalytic activity">
    <reaction evidence="10 12">
        <text>2'-deoxycytidine + H2O + H(+) = 2'-deoxyuridine + NH4(+)</text>
        <dbReference type="Rhea" id="RHEA:13433"/>
        <dbReference type="ChEBI" id="CHEBI:15377"/>
        <dbReference type="ChEBI" id="CHEBI:15378"/>
        <dbReference type="ChEBI" id="CHEBI:15698"/>
        <dbReference type="ChEBI" id="CHEBI:16450"/>
        <dbReference type="ChEBI" id="CHEBI:28938"/>
        <dbReference type="EC" id="3.5.4.5"/>
    </reaction>
</comment>
<dbReference type="CDD" id="cd01283">
    <property type="entry name" value="cytidine_deaminase"/>
    <property type="match status" value="1"/>
</dbReference>
<evidence type="ECO:0000256" key="9">
    <source>
        <dbReference type="ARBA" id="ARBA00032005"/>
    </source>
</evidence>
<feature type="domain" description="CMP/dCMP-type deaminase" evidence="14">
    <location>
        <begin position="4"/>
        <end position="130"/>
    </location>
</feature>
<dbReference type="EC" id="3.5.4.5" evidence="4 12"/>
<gene>
    <name evidence="15" type="primary">cdd</name>
    <name evidence="15" type="ORF">EYB53_011550</name>
</gene>
<evidence type="ECO:0000256" key="13">
    <source>
        <dbReference type="SAM" id="MobiDB-lite"/>
    </source>
</evidence>
<dbReference type="GO" id="GO:0004126">
    <property type="term" value="F:cytidine deaminase activity"/>
    <property type="evidence" value="ECO:0007669"/>
    <property type="project" value="UniProtKB-EC"/>
</dbReference>
<name>A0ABS4DA65_9CHLR</name>
<protein>
    <recommendedName>
        <fullName evidence="5 12">Cytidine deaminase</fullName>
        <ecNumber evidence="4 12">3.5.4.5</ecNumber>
    </recommendedName>
    <alternativeName>
        <fullName evidence="9 12">Cytidine aminohydrolase</fullName>
    </alternativeName>
</protein>
<evidence type="ECO:0000256" key="4">
    <source>
        <dbReference type="ARBA" id="ARBA00012783"/>
    </source>
</evidence>
<dbReference type="NCBIfam" id="NF004064">
    <property type="entry name" value="PRK05578.1"/>
    <property type="match status" value="1"/>
</dbReference>